<accession>A0A7W4W6N0</accession>
<keyword evidence="11" id="KW-1185">Reference proteome</keyword>
<dbReference type="GO" id="GO:0032259">
    <property type="term" value="P:methylation"/>
    <property type="evidence" value="ECO:0007669"/>
    <property type="project" value="UniProtKB-KW"/>
</dbReference>
<dbReference type="GO" id="GO:0005737">
    <property type="term" value="C:cytoplasm"/>
    <property type="evidence" value="ECO:0007669"/>
    <property type="project" value="UniProtKB-SubCell"/>
</dbReference>
<dbReference type="EMBL" id="JACHWY010000002">
    <property type="protein sequence ID" value="MBB3047894.1"/>
    <property type="molecule type" value="Genomic_DNA"/>
</dbReference>
<dbReference type="CDD" id="cd21153">
    <property type="entry name" value="PUA_RlmI"/>
    <property type="match status" value="1"/>
</dbReference>
<protein>
    <submittedName>
        <fullName evidence="10">23S rRNA (Cytosine1962-C5)-methyltransferase</fullName>
        <ecNumber evidence="10">2.1.1.191</ecNumber>
    </submittedName>
</protein>
<evidence type="ECO:0000256" key="1">
    <source>
        <dbReference type="ARBA" id="ARBA00004496"/>
    </source>
</evidence>
<evidence type="ECO:0000256" key="4">
    <source>
        <dbReference type="ARBA" id="ARBA00022603"/>
    </source>
</evidence>
<evidence type="ECO:0000259" key="8">
    <source>
        <dbReference type="Pfam" id="PF10672"/>
    </source>
</evidence>
<dbReference type="CDD" id="cd11572">
    <property type="entry name" value="RlmI_M_like"/>
    <property type="match status" value="1"/>
</dbReference>
<reference evidence="10 11" key="1">
    <citation type="submission" date="2020-08" db="EMBL/GenBank/DDBJ databases">
        <title>Genomic Encyclopedia of Type Strains, Phase III (KMG-III): the genomes of soil and plant-associated and newly described type strains.</title>
        <authorList>
            <person name="Whitman W."/>
        </authorList>
    </citation>
    <scope>NUCLEOTIDE SEQUENCE [LARGE SCALE GENOMIC DNA]</scope>
    <source>
        <strain evidence="10 11">CECT 8654</strain>
    </source>
</reference>
<keyword evidence="6" id="KW-0949">S-adenosyl-L-methionine</keyword>
<dbReference type="PANTHER" id="PTHR42873:SF1">
    <property type="entry name" value="S-ADENOSYLMETHIONINE-DEPENDENT METHYLTRANSFERASE DOMAIN-CONTAINING PROTEIN"/>
    <property type="match status" value="1"/>
</dbReference>
<dbReference type="GO" id="GO:0006364">
    <property type="term" value="P:rRNA processing"/>
    <property type="evidence" value="ECO:0007669"/>
    <property type="project" value="UniProtKB-KW"/>
</dbReference>
<gene>
    <name evidence="10" type="ORF">FHR99_002160</name>
</gene>
<sequence>MAATFIPAVTAMSLPTLRLNKNEERRLRGGHLWIYSNEVDSKATPLKGFDAGQQVLVESSQGKALGVAYVNPNSLICARLLDSDSKAFGQKQIDQRLRQALELREQLYPEPCYRLVYGESDWLPGLVVDRFGDHLSVQFNTAGMEALREPVLQALQKVLQPQSILLRNDASVRKLEGLPEVVECVHGESPEDVELVENGVRFLAPLASGQKTGWFYDQRPNRAWLRELAPGKRVLDVFSYVGSFGVQAAAFGASEVWCNDASELALEKAHENAVLNAVGDKLVTLQGDAFEALRQLKDDGERFDIVIVDPPAFIKRKKDLKEGALAYRRINELAMRLLNYGGYLISGSCSMHMPREELLDIVRAASRHIDRNAQVLMEGMQGADHPVHPAIPETRYLKAVLSRISR</sequence>
<organism evidence="10 11">
    <name type="scientific">Litorivivens lipolytica</name>
    <dbReference type="NCBI Taxonomy" id="1524264"/>
    <lineage>
        <taxon>Bacteria</taxon>
        <taxon>Pseudomonadati</taxon>
        <taxon>Pseudomonadota</taxon>
        <taxon>Gammaproteobacteria</taxon>
        <taxon>Litorivivens</taxon>
    </lineage>
</organism>
<keyword evidence="5 10" id="KW-0808">Transferase</keyword>
<comment type="caution">
    <text evidence="10">The sequence shown here is derived from an EMBL/GenBank/DDBJ whole genome shotgun (WGS) entry which is preliminary data.</text>
</comment>
<keyword evidence="2" id="KW-0963">Cytoplasm</keyword>
<evidence type="ECO:0000256" key="6">
    <source>
        <dbReference type="ARBA" id="ARBA00022691"/>
    </source>
</evidence>
<dbReference type="Pfam" id="PF10672">
    <property type="entry name" value="Methyltrans_SAM"/>
    <property type="match status" value="1"/>
</dbReference>
<feature type="domain" description="S-adenosylmethionine-dependent methyltransferase" evidence="8">
    <location>
        <begin position="182"/>
        <end position="347"/>
    </location>
</feature>
<dbReference type="InterPro" id="IPR015947">
    <property type="entry name" value="PUA-like_sf"/>
</dbReference>
<dbReference type="CDD" id="cd02440">
    <property type="entry name" value="AdoMet_MTases"/>
    <property type="match status" value="1"/>
</dbReference>
<evidence type="ECO:0000256" key="7">
    <source>
        <dbReference type="ARBA" id="ARBA00038091"/>
    </source>
</evidence>
<keyword evidence="3" id="KW-0698">rRNA processing</keyword>
<name>A0A7W4W6N0_9GAMM</name>
<dbReference type="Pfam" id="PF17785">
    <property type="entry name" value="PUA_3"/>
    <property type="match status" value="1"/>
</dbReference>
<dbReference type="Gene3D" id="3.30.750.80">
    <property type="entry name" value="RNA methyltransferase domain (HRMD) like"/>
    <property type="match status" value="1"/>
</dbReference>
<comment type="subcellular location">
    <subcellularLocation>
        <location evidence="1">Cytoplasm</location>
    </subcellularLocation>
</comment>
<evidence type="ECO:0000256" key="3">
    <source>
        <dbReference type="ARBA" id="ARBA00022552"/>
    </source>
</evidence>
<keyword evidence="4 10" id="KW-0489">Methyltransferase</keyword>
<dbReference type="SUPFAM" id="SSF53335">
    <property type="entry name" value="S-adenosyl-L-methionine-dependent methyltransferases"/>
    <property type="match status" value="1"/>
</dbReference>
<dbReference type="InterPro" id="IPR019614">
    <property type="entry name" value="SAM-dep_methyl-trfase"/>
</dbReference>
<proteinExistence type="inferred from homology"/>
<dbReference type="PROSITE" id="PS50890">
    <property type="entry name" value="PUA"/>
    <property type="match status" value="1"/>
</dbReference>
<evidence type="ECO:0000313" key="10">
    <source>
        <dbReference type="EMBL" id="MBB3047894.1"/>
    </source>
</evidence>
<dbReference type="InterPro" id="IPR029063">
    <property type="entry name" value="SAM-dependent_MTases_sf"/>
</dbReference>
<dbReference type="EC" id="2.1.1.191" evidence="10"/>
<dbReference type="InterPro" id="IPR036974">
    <property type="entry name" value="PUA_sf"/>
</dbReference>
<evidence type="ECO:0000259" key="9">
    <source>
        <dbReference type="Pfam" id="PF17785"/>
    </source>
</evidence>
<dbReference type="PANTHER" id="PTHR42873">
    <property type="entry name" value="RIBOSOMAL RNA LARGE SUBUNIT METHYLTRANSFERASE"/>
    <property type="match status" value="1"/>
</dbReference>
<dbReference type="InterPro" id="IPR041532">
    <property type="entry name" value="RlmI-like_PUA"/>
</dbReference>
<dbReference type="GO" id="GO:0003723">
    <property type="term" value="F:RNA binding"/>
    <property type="evidence" value="ECO:0007669"/>
    <property type="project" value="InterPro"/>
</dbReference>
<evidence type="ECO:0000313" key="11">
    <source>
        <dbReference type="Proteomes" id="UP000537130"/>
    </source>
</evidence>
<dbReference type="AlphaFoldDB" id="A0A7W4W6N0"/>
<dbReference type="SUPFAM" id="SSF88697">
    <property type="entry name" value="PUA domain-like"/>
    <property type="match status" value="1"/>
</dbReference>
<dbReference type="Gene3D" id="3.40.50.150">
    <property type="entry name" value="Vaccinia Virus protein VP39"/>
    <property type="match status" value="1"/>
</dbReference>
<feature type="domain" description="RlmI-like PUA" evidence="9">
    <location>
        <begin position="17"/>
        <end position="82"/>
    </location>
</feature>
<dbReference type="Gene3D" id="2.30.130.10">
    <property type="entry name" value="PUA domain"/>
    <property type="match status" value="1"/>
</dbReference>
<evidence type="ECO:0000256" key="2">
    <source>
        <dbReference type="ARBA" id="ARBA00022490"/>
    </source>
</evidence>
<dbReference type="Proteomes" id="UP000537130">
    <property type="component" value="Unassembled WGS sequence"/>
</dbReference>
<comment type="similarity">
    <text evidence="7">Belongs to the methyltransferase superfamily. RlmI family.</text>
</comment>
<evidence type="ECO:0000256" key="5">
    <source>
        <dbReference type="ARBA" id="ARBA00022679"/>
    </source>
</evidence>
<dbReference type="GO" id="GO:0008168">
    <property type="term" value="F:methyltransferase activity"/>
    <property type="evidence" value="ECO:0007669"/>
    <property type="project" value="UniProtKB-KW"/>
</dbReference>